<sequence length="401" mass="43494">MVKKTGARAGNRQRRSSLPIPGTTDFQNTKKQTTKTTSKKPAPAKKEAPQQDEAPTPSPEDEATTHHQQFTLEIFKTTFSDVLSSSTFKTTLQSVKQALFDRDFARAFSTEEYLRVYAARYSPTRAVCYTSVLTSVQDHLNSIATPTASSDQDGPTPTPPMPVPAPVQVLKHLSIGGGAAETVAFGSFLRLSLSSSSSPALRGEITLLDSAAWGPVVSSLTSTLTSPPTSCSDSEGSGSEPFIPASLFTSTFSQTDAFTLDGSTLPSLLGASPLLVSLMFTLNELLTSGGIGKTTRFLLDLTSSVPVGSLLLVVDSPGSYSETTLGKEAKRYPMQWLLDRIMLGTQKDPVGGRRWKKLESEDSVWCRLSERLEYPIRLENMRYQLHLYKAEDASSTTSEEK</sequence>
<dbReference type="EMBL" id="JAULSU010000006">
    <property type="protein sequence ID" value="KAK0613371.1"/>
    <property type="molecule type" value="Genomic_DNA"/>
</dbReference>
<feature type="compositionally biased region" description="Polar residues" evidence="1">
    <location>
        <begin position="144"/>
        <end position="153"/>
    </location>
</feature>
<dbReference type="Proteomes" id="UP001175000">
    <property type="component" value="Unassembled WGS sequence"/>
</dbReference>
<organism evidence="2 3">
    <name type="scientific">Immersiella caudata</name>
    <dbReference type="NCBI Taxonomy" id="314043"/>
    <lineage>
        <taxon>Eukaryota</taxon>
        <taxon>Fungi</taxon>
        <taxon>Dikarya</taxon>
        <taxon>Ascomycota</taxon>
        <taxon>Pezizomycotina</taxon>
        <taxon>Sordariomycetes</taxon>
        <taxon>Sordariomycetidae</taxon>
        <taxon>Sordariales</taxon>
        <taxon>Lasiosphaeriaceae</taxon>
        <taxon>Immersiella</taxon>
    </lineage>
</organism>
<comment type="caution">
    <text evidence="2">The sequence shown here is derived from an EMBL/GenBank/DDBJ whole genome shotgun (WGS) entry which is preliminary data.</text>
</comment>
<dbReference type="Pfam" id="PF11312">
    <property type="entry name" value="Methyltransf_34"/>
    <property type="match status" value="1"/>
</dbReference>
<evidence type="ECO:0000256" key="1">
    <source>
        <dbReference type="SAM" id="MobiDB-lite"/>
    </source>
</evidence>
<feature type="region of interest" description="Disordered" evidence="1">
    <location>
        <begin position="1"/>
        <end position="65"/>
    </location>
</feature>
<dbReference type="AlphaFoldDB" id="A0AA40BTS4"/>
<evidence type="ECO:0000313" key="3">
    <source>
        <dbReference type="Proteomes" id="UP001175000"/>
    </source>
</evidence>
<evidence type="ECO:0000313" key="2">
    <source>
        <dbReference type="EMBL" id="KAK0613371.1"/>
    </source>
</evidence>
<evidence type="ECO:0008006" key="4">
    <source>
        <dbReference type="Google" id="ProtNLM"/>
    </source>
</evidence>
<protein>
    <recommendedName>
        <fullName evidence="4">25S rRNA (Uridine(2843)-N(3))-methyltransferase</fullName>
    </recommendedName>
</protein>
<reference evidence="2" key="1">
    <citation type="submission" date="2023-06" db="EMBL/GenBank/DDBJ databases">
        <title>Genome-scale phylogeny and comparative genomics of the fungal order Sordariales.</title>
        <authorList>
            <consortium name="Lawrence Berkeley National Laboratory"/>
            <person name="Hensen N."/>
            <person name="Bonometti L."/>
            <person name="Westerberg I."/>
            <person name="Brannstrom I.O."/>
            <person name="Guillou S."/>
            <person name="Cros-Aarteil S."/>
            <person name="Calhoun S."/>
            <person name="Haridas S."/>
            <person name="Kuo A."/>
            <person name="Mondo S."/>
            <person name="Pangilinan J."/>
            <person name="Riley R."/>
            <person name="Labutti K."/>
            <person name="Andreopoulos B."/>
            <person name="Lipzen A."/>
            <person name="Chen C."/>
            <person name="Yanf M."/>
            <person name="Daum C."/>
            <person name="Ng V."/>
            <person name="Clum A."/>
            <person name="Steindorff A."/>
            <person name="Ohm R."/>
            <person name="Martin F."/>
            <person name="Silar P."/>
            <person name="Natvig D."/>
            <person name="Lalanne C."/>
            <person name="Gautier V."/>
            <person name="Ament-Velasquez S.L."/>
            <person name="Kruys A."/>
            <person name="Hutchinson M.I."/>
            <person name="Powell A.J."/>
            <person name="Barry K."/>
            <person name="Miller A.N."/>
            <person name="Grigoriev I.V."/>
            <person name="Debuchy R."/>
            <person name="Gladieux P."/>
            <person name="Thoren M.H."/>
            <person name="Johannesson H."/>
        </authorList>
    </citation>
    <scope>NUCLEOTIDE SEQUENCE</scope>
    <source>
        <strain evidence="2">CBS 606.72</strain>
    </source>
</reference>
<proteinExistence type="predicted"/>
<accession>A0AA40BTS4</accession>
<dbReference type="InterPro" id="IPR021463">
    <property type="entry name" value="Methyltransf_34"/>
</dbReference>
<gene>
    <name evidence="2" type="ORF">B0T14DRAFT_277772</name>
</gene>
<feature type="compositionally biased region" description="Low complexity" evidence="1">
    <location>
        <begin position="29"/>
        <end position="41"/>
    </location>
</feature>
<feature type="region of interest" description="Disordered" evidence="1">
    <location>
        <begin position="144"/>
        <end position="164"/>
    </location>
</feature>
<name>A0AA40BTS4_9PEZI</name>
<feature type="compositionally biased region" description="Basic residues" evidence="1">
    <location>
        <begin position="1"/>
        <end position="15"/>
    </location>
</feature>
<keyword evidence="3" id="KW-1185">Reference proteome</keyword>